<dbReference type="SUPFAM" id="SSF55811">
    <property type="entry name" value="Nudix"/>
    <property type="match status" value="1"/>
</dbReference>
<evidence type="ECO:0000256" key="3">
    <source>
        <dbReference type="ARBA" id="ARBA00012030"/>
    </source>
</evidence>
<dbReference type="KEGG" id="pto:PTO0919"/>
<dbReference type="GO" id="GO:0051539">
    <property type="term" value="F:4 iron, 4 sulfur cluster binding"/>
    <property type="evidence" value="ECO:0007669"/>
    <property type="project" value="UniProtKB-KW"/>
</dbReference>
<dbReference type="Gene3D" id="3.40.470.10">
    <property type="entry name" value="Uracil-DNA glycosylase-like domain"/>
    <property type="match status" value="1"/>
</dbReference>
<evidence type="ECO:0000256" key="9">
    <source>
        <dbReference type="ARBA" id="ARBA00022763"/>
    </source>
</evidence>
<organism evidence="16 17">
    <name type="scientific">Picrophilus torridus (strain ATCC 700027 / DSM 9790 / JCM 10055 / NBRC 100828 / KAW 2/3)</name>
    <dbReference type="NCBI Taxonomy" id="1122961"/>
    <lineage>
        <taxon>Archaea</taxon>
        <taxon>Methanobacteriati</taxon>
        <taxon>Thermoplasmatota</taxon>
        <taxon>Thermoplasmata</taxon>
        <taxon>Thermoplasmatales</taxon>
        <taxon>Picrophilaceae</taxon>
        <taxon>Picrophilus</taxon>
    </lineage>
</organism>
<feature type="domain" description="Nudix hydrolase" evidence="15">
    <location>
        <begin position="4"/>
        <end position="135"/>
    </location>
</feature>
<sequence length="326" mass="38611">MEEIQEKSCGIILYSYYNNEVRYLFLERARGWIDFPKGHVEKFENCIEAAKRETYEETGIMPEFIDPFFKHDMYYNVKRYNIDVLRVITLYIASVPYDSVVKISEEHVSYRWLSYEEACRELEFENQKSMLKYANDYINKKNLMNKLNYEYSRLPRKDHNWSMSRNYVPGEGNLNSEVIFIGQSPGFNEDETRRPFTGRAGLFLNSLLKMAGLERNRVYLTNVLKFMTYKNRPPNKHEIENAMPYLLREIDIIRPKLIVLMGSTAVNAFLPKHSVTLYHGKLINDRMKFYITLHPASALHVLQNMPLIEEDFRNLGIIIKDMNISF</sequence>
<dbReference type="SMART" id="SM00986">
    <property type="entry name" value="UDG"/>
    <property type="match status" value="1"/>
</dbReference>
<proteinExistence type="inferred from homology"/>
<dbReference type="OrthoDB" id="25379at2157"/>
<dbReference type="GO" id="GO:0000166">
    <property type="term" value="F:nucleotide binding"/>
    <property type="evidence" value="ECO:0007669"/>
    <property type="project" value="UniProtKB-KW"/>
</dbReference>
<dbReference type="InterPro" id="IPR036895">
    <property type="entry name" value="Uracil-DNA_glycosylase-like_sf"/>
</dbReference>
<dbReference type="CDD" id="cd10030">
    <property type="entry name" value="UDG-F4_TTUDGA_SPO1dp_like"/>
    <property type="match status" value="1"/>
</dbReference>
<evidence type="ECO:0000256" key="11">
    <source>
        <dbReference type="ARBA" id="ARBA00023004"/>
    </source>
</evidence>
<evidence type="ECO:0000256" key="10">
    <source>
        <dbReference type="ARBA" id="ARBA00022801"/>
    </source>
</evidence>
<dbReference type="PaxDb" id="263820-PTO0919"/>
<keyword evidence="13" id="KW-0234">DNA repair</keyword>
<dbReference type="PROSITE" id="PS51462">
    <property type="entry name" value="NUDIX"/>
    <property type="match status" value="1"/>
</dbReference>
<dbReference type="InterPro" id="IPR005122">
    <property type="entry name" value="Uracil-DNA_glycosylase-like"/>
</dbReference>
<evidence type="ECO:0000313" key="17">
    <source>
        <dbReference type="Proteomes" id="UP000000438"/>
    </source>
</evidence>
<dbReference type="InterPro" id="IPR015797">
    <property type="entry name" value="NUDIX_hydrolase-like_dom_sf"/>
</dbReference>
<keyword evidence="8" id="KW-0547">Nucleotide-binding</keyword>
<dbReference type="InterPro" id="IPR005273">
    <property type="entry name" value="Ura-DNA_glyco_family4"/>
</dbReference>
<dbReference type="GO" id="GO:0008796">
    <property type="term" value="F:bis(5'-nucleosyl)-tetraphosphatase activity"/>
    <property type="evidence" value="ECO:0007669"/>
    <property type="project" value="InterPro"/>
</dbReference>
<dbReference type="InterPro" id="IPR000086">
    <property type="entry name" value="NUDIX_hydrolase_dom"/>
</dbReference>
<dbReference type="EC" id="3.2.2.27" evidence="3"/>
<comment type="catalytic activity">
    <reaction evidence="1">
        <text>Hydrolyzes single-stranded DNA or mismatched double-stranded DNA and polynucleotides, releasing free uracil.</text>
        <dbReference type="EC" id="3.2.2.27"/>
    </reaction>
</comment>
<gene>
    <name evidence="16" type="ordered locus">PTO0919</name>
</gene>
<accession>Q6L0J8</accession>
<dbReference type="EMBL" id="AE017261">
    <property type="protein sequence ID" value="AAT43504.1"/>
    <property type="molecule type" value="Genomic_DNA"/>
</dbReference>
<dbReference type="InterPro" id="IPR003565">
    <property type="entry name" value="Tetra_PHTase"/>
</dbReference>
<dbReference type="GO" id="GO:0004844">
    <property type="term" value="F:uracil DNA N-glycosylase activity"/>
    <property type="evidence" value="ECO:0007669"/>
    <property type="project" value="UniProtKB-EC"/>
</dbReference>
<reference evidence="16 17" key="1">
    <citation type="journal article" date="2004" name="Proc. Natl. Acad. Sci. U.S.A.">
        <title>Genome sequence of Picrophilus torridus and its implications for life around pH 0.</title>
        <authorList>
            <person name="Futterer O."/>
            <person name="Angelov A."/>
            <person name="Liesegang H."/>
            <person name="Gottschalk G."/>
            <person name="Schleper C."/>
            <person name="Schepers B."/>
            <person name="Dock C."/>
            <person name="Antranikian G."/>
            <person name="Liebl W."/>
        </authorList>
    </citation>
    <scope>NUCLEOTIDE SEQUENCE [LARGE SCALE GENOMIC DNA]</scope>
    <source>
        <strain evidence="17">ATCC 700027 / DSM 9790 / JCM 10055 / NBRC 100828</strain>
    </source>
</reference>
<evidence type="ECO:0000256" key="6">
    <source>
        <dbReference type="ARBA" id="ARBA00022485"/>
    </source>
</evidence>
<dbReference type="InterPro" id="IPR020084">
    <property type="entry name" value="NUDIX_hydrolase_CS"/>
</dbReference>
<evidence type="ECO:0000313" key="16">
    <source>
        <dbReference type="EMBL" id="AAT43504.1"/>
    </source>
</evidence>
<name>Q6L0J8_PICTO</name>
<keyword evidence="6" id="KW-0004">4Fe-4S</keyword>
<dbReference type="eggNOG" id="arCOG01078">
    <property type="taxonomic scope" value="Archaea"/>
</dbReference>
<dbReference type="eggNOG" id="arCOG00905">
    <property type="taxonomic scope" value="Archaea"/>
</dbReference>
<dbReference type="PROSITE" id="PS00893">
    <property type="entry name" value="NUDIX_BOX"/>
    <property type="match status" value="1"/>
</dbReference>
<dbReference type="STRING" id="263820.PTO0919"/>
<dbReference type="NCBIfam" id="TIGR00758">
    <property type="entry name" value="UDG_fam4"/>
    <property type="match status" value="1"/>
</dbReference>
<dbReference type="Pfam" id="PF00293">
    <property type="entry name" value="NUDIX"/>
    <property type="match status" value="1"/>
</dbReference>
<keyword evidence="9" id="KW-0227">DNA damage</keyword>
<evidence type="ECO:0000256" key="13">
    <source>
        <dbReference type="ARBA" id="ARBA00023204"/>
    </source>
</evidence>
<keyword evidence="12" id="KW-0411">Iron-sulfur</keyword>
<dbReference type="AlphaFoldDB" id="Q6L0J8"/>
<dbReference type="Proteomes" id="UP000000438">
    <property type="component" value="Chromosome"/>
</dbReference>
<dbReference type="SUPFAM" id="SSF52141">
    <property type="entry name" value="Uracil-DNA glycosylase-like"/>
    <property type="match status" value="1"/>
</dbReference>
<dbReference type="HOGENOM" id="CLU_864956_0_0_2"/>
<keyword evidence="11" id="KW-0408">Iron</keyword>
<evidence type="ECO:0000256" key="2">
    <source>
        <dbReference type="ARBA" id="ARBA00006521"/>
    </source>
</evidence>
<dbReference type="CDD" id="cd03428">
    <property type="entry name" value="NUDIX_Ap4A_Nudt2"/>
    <property type="match status" value="1"/>
</dbReference>
<dbReference type="InParanoid" id="Q6L0J8"/>
<evidence type="ECO:0000256" key="7">
    <source>
        <dbReference type="ARBA" id="ARBA00022723"/>
    </source>
</evidence>
<dbReference type="RefSeq" id="WP_011177720.1">
    <property type="nucleotide sequence ID" value="NC_005877.1"/>
</dbReference>
<dbReference type="SMART" id="SM00987">
    <property type="entry name" value="UreE_C"/>
    <property type="match status" value="1"/>
</dbReference>
<dbReference type="PANTHER" id="PTHR33693">
    <property type="entry name" value="TYPE-5 URACIL-DNA GLYCOSYLASE"/>
    <property type="match status" value="1"/>
</dbReference>
<evidence type="ECO:0000256" key="8">
    <source>
        <dbReference type="ARBA" id="ARBA00022741"/>
    </source>
</evidence>
<dbReference type="GO" id="GO:0046872">
    <property type="term" value="F:metal ion binding"/>
    <property type="evidence" value="ECO:0007669"/>
    <property type="project" value="UniProtKB-KW"/>
</dbReference>
<protein>
    <recommendedName>
        <fullName evidence="4">Bis(5'-nucleosyl)-tetraphosphatase [asymmetrical]</fullName>
        <ecNumber evidence="3">3.2.2.27</ecNumber>
    </recommendedName>
    <alternativeName>
        <fullName evidence="14">Diadenosine 5',5'''-P1,P4-tetraphosphate asymmetrical hydrolase</fullName>
    </alternativeName>
    <alternativeName>
        <fullName evidence="5">Type-4 uracil-DNA glycosylase</fullName>
    </alternativeName>
</protein>
<evidence type="ECO:0000256" key="5">
    <source>
        <dbReference type="ARBA" id="ARBA00019403"/>
    </source>
</evidence>
<dbReference type="Pfam" id="PF03167">
    <property type="entry name" value="UDG"/>
    <property type="match status" value="1"/>
</dbReference>
<dbReference type="InterPro" id="IPR051536">
    <property type="entry name" value="UDG_Type-4/5"/>
</dbReference>
<dbReference type="Gene3D" id="3.90.79.10">
    <property type="entry name" value="Nucleoside Triphosphate Pyrophosphohydrolase"/>
    <property type="match status" value="1"/>
</dbReference>
<evidence type="ECO:0000256" key="14">
    <source>
        <dbReference type="ARBA" id="ARBA00032644"/>
    </source>
</evidence>
<evidence type="ECO:0000256" key="1">
    <source>
        <dbReference type="ARBA" id="ARBA00001400"/>
    </source>
</evidence>
<keyword evidence="10" id="KW-0378">Hydrolase</keyword>
<keyword evidence="7" id="KW-0479">Metal-binding</keyword>
<dbReference type="PANTHER" id="PTHR33693:SF1">
    <property type="entry name" value="TYPE-4 URACIL-DNA GLYCOSYLASE"/>
    <property type="match status" value="1"/>
</dbReference>
<evidence type="ECO:0000256" key="4">
    <source>
        <dbReference type="ARBA" id="ARBA00018911"/>
    </source>
</evidence>
<dbReference type="GeneID" id="25392595"/>
<evidence type="ECO:0000256" key="12">
    <source>
        <dbReference type="ARBA" id="ARBA00023014"/>
    </source>
</evidence>
<evidence type="ECO:0000259" key="15">
    <source>
        <dbReference type="PROSITE" id="PS51462"/>
    </source>
</evidence>
<dbReference type="GO" id="GO:0006281">
    <property type="term" value="P:DNA repair"/>
    <property type="evidence" value="ECO:0007669"/>
    <property type="project" value="UniProtKB-KW"/>
</dbReference>
<comment type="similarity">
    <text evidence="2">Belongs to the uracil-DNA glycosylase (UDG) superfamily. Type 4 (UDGa) family.</text>
</comment>